<accession>A0A5P9JRL4</accession>
<evidence type="ECO:0000313" key="1">
    <source>
        <dbReference type="EMBL" id="QFU14741.1"/>
    </source>
</evidence>
<name>A0A5P9JRL4_9HYPH</name>
<evidence type="ECO:0000313" key="2">
    <source>
        <dbReference type="Proteomes" id="UP000325614"/>
    </source>
</evidence>
<dbReference type="Proteomes" id="UP000325614">
    <property type="component" value="Chromosome"/>
</dbReference>
<gene>
    <name evidence="1" type="ORF">GDR74_00115</name>
</gene>
<dbReference type="KEGG" id="mico:GDR74_00115"/>
<proteinExistence type="predicted"/>
<protein>
    <submittedName>
        <fullName evidence="1">Uncharacterized protein</fullName>
    </submittedName>
</protein>
<reference evidence="1 2" key="1">
    <citation type="submission" date="2019-10" db="EMBL/GenBank/DDBJ databases">
        <title>Isolation, Identification of Microvirga thermotolerans HR1, a novel thermophilic bacterium and Comparative Genomics of the genus Microvirga.</title>
        <authorList>
            <person name="Li J."/>
            <person name="Zhang W."/>
            <person name="Lin M."/>
            <person name="Wang J."/>
        </authorList>
    </citation>
    <scope>NUCLEOTIDE SEQUENCE [LARGE SCALE GENOMIC DNA]</scope>
    <source>
        <strain evidence="1 2">HR1</strain>
    </source>
</reference>
<organism evidence="1 2">
    <name type="scientific">Microvirga thermotolerans</name>
    <dbReference type="NCBI Taxonomy" id="2651334"/>
    <lineage>
        <taxon>Bacteria</taxon>
        <taxon>Pseudomonadati</taxon>
        <taxon>Pseudomonadota</taxon>
        <taxon>Alphaproteobacteria</taxon>
        <taxon>Hyphomicrobiales</taxon>
        <taxon>Methylobacteriaceae</taxon>
        <taxon>Microvirga</taxon>
    </lineage>
</organism>
<dbReference type="AlphaFoldDB" id="A0A5P9JRL4"/>
<dbReference type="EMBL" id="CP045423">
    <property type="protein sequence ID" value="QFU14741.1"/>
    <property type="molecule type" value="Genomic_DNA"/>
</dbReference>
<sequence>MKPWLAITRLLPILAVVAVVLAPFAVPAAARGMIAPIAAAAATTDPTRAAYDMAMAAVQCCPPAWPSKSEGPKACPLAALCHATILQGVSTASVMLRWFSPAQARVPGDDAALETLAQAPPSRPPQA</sequence>
<keyword evidence="2" id="KW-1185">Reference proteome</keyword>
<dbReference type="RefSeq" id="WP_152584391.1">
    <property type="nucleotide sequence ID" value="NZ_CP045423.1"/>
</dbReference>